<evidence type="ECO:0000313" key="3">
    <source>
        <dbReference type="Proteomes" id="UP001160148"/>
    </source>
</evidence>
<dbReference type="AlphaFoldDB" id="A0AAV0W643"/>
<feature type="signal peptide" evidence="1">
    <location>
        <begin position="1"/>
        <end position="25"/>
    </location>
</feature>
<keyword evidence="1" id="KW-0732">Signal</keyword>
<accession>A0AAV0W643</accession>
<sequence length="120" mass="13884">MSEAGINHFLKIVFCLFILFSRLESKPIYNCEVNTIKPKYSKHRQIAHFDWIFPPSIGVDELSNAMSAPTHYASMDRGRRAGYHHHSRLAGLSYHCALNSGRSHRMYHMPVILTNHKLDF</sequence>
<feature type="chain" id="PRO_5043841333" evidence="1">
    <location>
        <begin position="26"/>
        <end position="120"/>
    </location>
</feature>
<keyword evidence="3" id="KW-1185">Reference proteome</keyword>
<proteinExistence type="predicted"/>
<name>A0AAV0W643_9HEMI</name>
<reference evidence="2 3" key="1">
    <citation type="submission" date="2023-01" db="EMBL/GenBank/DDBJ databases">
        <authorList>
            <person name="Whitehead M."/>
        </authorList>
    </citation>
    <scope>NUCLEOTIDE SEQUENCE [LARGE SCALE GENOMIC DNA]</scope>
</reference>
<dbReference type="Proteomes" id="UP001160148">
    <property type="component" value="Unassembled WGS sequence"/>
</dbReference>
<comment type="caution">
    <text evidence="2">The sequence shown here is derived from an EMBL/GenBank/DDBJ whole genome shotgun (WGS) entry which is preliminary data.</text>
</comment>
<dbReference type="EMBL" id="CARXXK010000001">
    <property type="protein sequence ID" value="CAI6351273.1"/>
    <property type="molecule type" value="Genomic_DNA"/>
</dbReference>
<organism evidence="2 3">
    <name type="scientific">Macrosiphum euphorbiae</name>
    <name type="common">potato aphid</name>
    <dbReference type="NCBI Taxonomy" id="13131"/>
    <lineage>
        <taxon>Eukaryota</taxon>
        <taxon>Metazoa</taxon>
        <taxon>Ecdysozoa</taxon>
        <taxon>Arthropoda</taxon>
        <taxon>Hexapoda</taxon>
        <taxon>Insecta</taxon>
        <taxon>Pterygota</taxon>
        <taxon>Neoptera</taxon>
        <taxon>Paraneoptera</taxon>
        <taxon>Hemiptera</taxon>
        <taxon>Sternorrhyncha</taxon>
        <taxon>Aphidomorpha</taxon>
        <taxon>Aphidoidea</taxon>
        <taxon>Aphididae</taxon>
        <taxon>Macrosiphini</taxon>
        <taxon>Macrosiphum</taxon>
    </lineage>
</organism>
<evidence type="ECO:0000256" key="1">
    <source>
        <dbReference type="SAM" id="SignalP"/>
    </source>
</evidence>
<evidence type="ECO:0000313" key="2">
    <source>
        <dbReference type="EMBL" id="CAI6351273.1"/>
    </source>
</evidence>
<protein>
    <submittedName>
        <fullName evidence="2">Uncharacterized protein</fullName>
    </submittedName>
</protein>
<gene>
    <name evidence="2" type="ORF">MEUPH1_LOCUS7636</name>
</gene>